<reference evidence="3 4" key="2">
    <citation type="submission" date="2024-07" db="EMBL/GenBank/DDBJ databases">
        <authorList>
            <person name="Akdeniz Z."/>
        </authorList>
    </citation>
    <scope>NUCLEOTIDE SEQUENCE [LARGE SCALE GENOMIC DNA]</scope>
</reference>
<feature type="transmembrane region" description="Helical" evidence="1">
    <location>
        <begin position="80"/>
        <end position="99"/>
    </location>
</feature>
<evidence type="ECO:0000313" key="4">
    <source>
        <dbReference type="Proteomes" id="UP001642409"/>
    </source>
</evidence>
<keyword evidence="4" id="KW-1185">Reference proteome</keyword>
<keyword evidence="1" id="KW-0472">Membrane</keyword>
<name>A0AA86N5E4_9EUKA</name>
<evidence type="ECO:0000313" key="2">
    <source>
        <dbReference type="EMBL" id="CAI9912884.1"/>
    </source>
</evidence>
<proteinExistence type="predicted"/>
<evidence type="ECO:0000256" key="1">
    <source>
        <dbReference type="SAM" id="Phobius"/>
    </source>
</evidence>
<comment type="caution">
    <text evidence="2">The sequence shown here is derived from an EMBL/GenBank/DDBJ whole genome shotgun (WGS) entry which is preliminary data.</text>
</comment>
<evidence type="ECO:0000313" key="3">
    <source>
        <dbReference type="EMBL" id="CAL6086472.1"/>
    </source>
</evidence>
<keyword evidence="1" id="KW-1133">Transmembrane helix</keyword>
<keyword evidence="1" id="KW-0812">Transmembrane</keyword>
<dbReference type="AlphaFoldDB" id="A0AA86N5E4"/>
<dbReference type="Proteomes" id="UP001642409">
    <property type="component" value="Unassembled WGS sequence"/>
</dbReference>
<gene>
    <name evidence="2" type="ORF">HINF_LOCUS529</name>
    <name evidence="3" type="ORF">HINF_LOCUS63181</name>
</gene>
<protein>
    <submittedName>
        <fullName evidence="3">Hypothetical_protein</fullName>
    </submittedName>
</protein>
<dbReference type="EMBL" id="CAXDID020000393">
    <property type="protein sequence ID" value="CAL6086472.1"/>
    <property type="molecule type" value="Genomic_DNA"/>
</dbReference>
<dbReference type="EMBL" id="CATOUU010000008">
    <property type="protein sequence ID" value="CAI9912884.1"/>
    <property type="molecule type" value="Genomic_DNA"/>
</dbReference>
<organism evidence="2">
    <name type="scientific">Hexamita inflata</name>
    <dbReference type="NCBI Taxonomy" id="28002"/>
    <lineage>
        <taxon>Eukaryota</taxon>
        <taxon>Metamonada</taxon>
        <taxon>Diplomonadida</taxon>
        <taxon>Hexamitidae</taxon>
        <taxon>Hexamitinae</taxon>
        <taxon>Hexamita</taxon>
    </lineage>
</organism>
<reference evidence="2" key="1">
    <citation type="submission" date="2023-06" db="EMBL/GenBank/DDBJ databases">
        <authorList>
            <person name="Kurt Z."/>
        </authorList>
    </citation>
    <scope>NUCLEOTIDE SEQUENCE</scope>
</reference>
<sequence>MHAFSFFARAYDARMRTITREGFAREIIFSSKSERTTLIPFMFDSDVLGWAEEVDQRKNAHNSGNSESLLISFFKYKCQIFIHIILIFYVVNFSLQIGLEIQNKKVFFSNQVMFVYCIE</sequence>
<accession>A0AA86N5E4</accession>